<comment type="caution">
    <text evidence="17">The sequence shown here is derived from an EMBL/GenBank/DDBJ whole genome shotgun (WGS) entry which is preliminary data.</text>
</comment>
<keyword evidence="12 14" id="KW-0119">Carbohydrate metabolism</keyword>
<keyword evidence="5 14" id="KW-0808">Transferase</keyword>
<feature type="region of interest" description="Important for the catalytic mechanism of dephosphorylation" evidence="14">
    <location>
        <begin position="267"/>
        <end position="272"/>
    </location>
</feature>
<evidence type="ECO:0000256" key="8">
    <source>
        <dbReference type="ARBA" id="ARBA00022777"/>
    </source>
</evidence>
<dbReference type="NCBIfam" id="TIGR00679">
    <property type="entry name" value="hpr-ser"/>
    <property type="match status" value="1"/>
</dbReference>
<evidence type="ECO:0000256" key="12">
    <source>
        <dbReference type="ARBA" id="ARBA00023277"/>
    </source>
</evidence>
<dbReference type="SUPFAM" id="SSF53795">
    <property type="entry name" value="PEP carboxykinase-like"/>
    <property type="match status" value="1"/>
</dbReference>
<comment type="catalytic activity">
    <reaction evidence="1 14">
        <text>[HPr protein]-L-serine + ATP = [HPr protein]-O-phospho-L-serine + ADP + H(+)</text>
        <dbReference type="Rhea" id="RHEA:46600"/>
        <dbReference type="Rhea" id="RHEA-COMP:11602"/>
        <dbReference type="Rhea" id="RHEA-COMP:11603"/>
        <dbReference type="ChEBI" id="CHEBI:15378"/>
        <dbReference type="ChEBI" id="CHEBI:29999"/>
        <dbReference type="ChEBI" id="CHEBI:30616"/>
        <dbReference type="ChEBI" id="CHEBI:83421"/>
        <dbReference type="ChEBI" id="CHEBI:456216"/>
    </reaction>
</comment>
<evidence type="ECO:0000256" key="1">
    <source>
        <dbReference type="ARBA" id="ARBA00001120"/>
    </source>
</evidence>
<feature type="binding site" evidence="14">
    <location>
        <begin position="156"/>
        <end position="163"/>
    </location>
    <ligand>
        <name>ATP</name>
        <dbReference type="ChEBI" id="CHEBI:30616"/>
    </ligand>
</feature>
<evidence type="ECO:0000256" key="14">
    <source>
        <dbReference type="HAMAP-Rule" id="MF_01249"/>
    </source>
</evidence>
<dbReference type="InterPro" id="IPR011126">
    <property type="entry name" value="Hpr_kin/Pase_Hpr_N"/>
</dbReference>
<dbReference type="EC" id="2.7.4.-" evidence="14"/>
<comment type="subunit">
    <text evidence="14">Homohexamer.</text>
</comment>
<dbReference type="RefSeq" id="WP_008401344.1">
    <property type="nucleotide sequence ID" value="NZ_JACOOX010000006.1"/>
</dbReference>
<evidence type="ECO:0000256" key="10">
    <source>
        <dbReference type="ARBA" id="ARBA00022842"/>
    </source>
</evidence>
<reference evidence="17 18" key="1">
    <citation type="submission" date="2020-08" db="EMBL/GenBank/DDBJ databases">
        <title>Genome public.</title>
        <authorList>
            <person name="Liu C."/>
            <person name="Sun Q."/>
        </authorList>
    </citation>
    <scope>NUCLEOTIDE SEQUENCE [LARGE SCALE GENOMIC DNA]</scope>
    <source>
        <strain evidence="17 18">NSJ-10</strain>
    </source>
</reference>
<evidence type="ECO:0000256" key="6">
    <source>
        <dbReference type="ARBA" id="ARBA00022723"/>
    </source>
</evidence>
<keyword evidence="11 14" id="KW-0511">Multifunctional enzyme</keyword>
<dbReference type="Pfam" id="PF07475">
    <property type="entry name" value="Hpr_kinase_C"/>
    <property type="match status" value="1"/>
</dbReference>
<feature type="binding site" evidence="14">
    <location>
        <position position="163"/>
    </location>
    <ligand>
        <name>Mg(2+)</name>
        <dbReference type="ChEBI" id="CHEBI:18420"/>
    </ligand>
</feature>
<evidence type="ECO:0000259" key="16">
    <source>
        <dbReference type="Pfam" id="PF07475"/>
    </source>
</evidence>
<comment type="miscellaneous">
    <text evidence="14">Both phosphorylation and phosphorolysis are carried out by the same active site and suggest a common mechanism for both reactions.</text>
</comment>
<dbReference type="PANTHER" id="PTHR30305:SF1">
    <property type="entry name" value="HPR KINASE_PHOSPHORYLASE"/>
    <property type="match status" value="1"/>
</dbReference>
<evidence type="ECO:0000256" key="2">
    <source>
        <dbReference type="ARBA" id="ARBA00001946"/>
    </source>
</evidence>
<evidence type="ECO:0000313" key="17">
    <source>
        <dbReference type="EMBL" id="MBC5663476.1"/>
    </source>
</evidence>
<dbReference type="Gene3D" id="3.40.1390.20">
    <property type="entry name" value="HprK N-terminal domain-like"/>
    <property type="match status" value="1"/>
</dbReference>
<proteinExistence type="inferred from homology"/>
<keyword evidence="18" id="KW-1185">Reference proteome</keyword>
<evidence type="ECO:0000313" key="18">
    <source>
        <dbReference type="Proteomes" id="UP000615234"/>
    </source>
</evidence>
<keyword evidence="10 14" id="KW-0460">Magnesium</keyword>
<dbReference type="FunFam" id="3.40.50.300:FF:000174">
    <property type="entry name" value="HPr kinase/phosphorylase"/>
    <property type="match status" value="1"/>
</dbReference>
<feature type="active site" evidence="14">
    <location>
        <position position="162"/>
    </location>
</feature>
<keyword evidence="4 14" id="KW-0723">Serine/threonine-protein kinase</keyword>
<feature type="active site" evidence="14">
    <location>
        <position position="246"/>
    </location>
</feature>
<dbReference type="EC" id="2.7.11.-" evidence="14"/>
<protein>
    <recommendedName>
        <fullName evidence="14">HPr kinase/phosphorylase</fullName>
        <shortName evidence="14">HPrK/P</shortName>
        <ecNumber evidence="14">2.7.11.-</ecNumber>
        <ecNumber evidence="14">2.7.4.-</ecNumber>
    </recommendedName>
    <alternativeName>
        <fullName evidence="14">HPr(Ser) kinase/phosphorylase</fullName>
    </alternativeName>
</protein>
<comment type="similarity">
    <text evidence="3 14">Belongs to the HPrK/P family.</text>
</comment>
<comment type="domain">
    <text evidence="14">The Walker A ATP-binding motif also binds Pi and PPi.</text>
</comment>
<dbReference type="GO" id="GO:0000287">
    <property type="term" value="F:magnesium ion binding"/>
    <property type="evidence" value="ECO:0007669"/>
    <property type="project" value="UniProtKB-UniRule"/>
</dbReference>
<dbReference type="SUPFAM" id="SSF75138">
    <property type="entry name" value="HprK N-terminal domain-like"/>
    <property type="match status" value="1"/>
</dbReference>
<evidence type="ECO:0000256" key="11">
    <source>
        <dbReference type="ARBA" id="ARBA00023268"/>
    </source>
</evidence>
<dbReference type="Pfam" id="PF02603">
    <property type="entry name" value="Hpr_kinase_N"/>
    <property type="match status" value="1"/>
</dbReference>
<keyword evidence="8 14" id="KW-0418">Kinase</keyword>
<dbReference type="HAMAP" id="MF_01249">
    <property type="entry name" value="HPr_kinase"/>
    <property type="match status" value="1"/>
</dbReference>
<evidence type="ECO:0000256" key="5">
    <source>
        <dbReference type="ARBA" id="ARBA00022679"/>
    </source>
</evidence>
<accession>A0A8I0DVQ0</accession>
<comment type="function">
    <text evidence="14">Catalyzes the ATP- as well as the pyrophosphate-dependent phosphorylation of a specific serine residue in HPr, a phosphocarrier protein of the phosphoenolpyruvate-dependent sugar phosphotransferase system (PTS). HprK/P also catalyzes the pyrophosphate-producing, inorganic phosphate-dependent dephosphorylation (phosphorolysis) of seryl-phosphorylated HPr (P-Ser-HPr). The two antagonistic activities of HprK/P are regulated by several intracellular metabolites, which change their concentration in response to the absence or presence of rapidly metabolisable carbon sources (glucose, fructose, etc.) in the growth medium. Therefore, by controlling the phosphorylation state of HPr, HPrK/P is a sensor enzyme that plays a major role in the regulation of carbon metabolism and sugar transport: it mediates carbon catabolite repression (CCR), and regulates PTS-catalyzed carbohydrate uptake and inducer exclusion.</text>
</comment>
<sequence>MVYSITVSKLIEKMNLKNYTPEIDTDKVLIQDPGMNRPAVQFGGFFEHFDAGRIQICGNVEHAYIAAMHTEEENIKIINEFFSYKPPCLIFCRDLEPYEFIIEAGKKHGVPVLTSSAVTSAFVHEVDRWLHVELAPRISVHAVLVDVYGEGVLIMGESGIGKSEAALELIKRGHRLVADDVVEIKKVSDATLVGRAPDITRHFIELRGIGIIDVKSLFGVECVKLDQNIDLVINLEEWSKDTEYDRLGLEDQYTEFLGNKVVSHNIPIRPGRNIAIIVESAAVNHRQKKMGYNAAQELYNRVTQNIMKGNANKEEQ</sequence>
<evidence type="ECO:0000256" key="3">
    <source>
        <dbReference type="ARBA" id="ARBA00006883"/>
    </source>
</evidence>
<dbReference type="PANTHER" id="PTHR30305">
    <property type="entry name" value="PROTEIN YJDM-RELATED"/>
    <property type="match status" value="1"/>
</dbReference>
<feature type="domain" description="HPr(Ser) kinase/phosphorylase N-terminal" evidence="15">
    <location>
        <begin position="5"/>
        <end position="130"/>
    </location>
</feature>
<dbReference type="GO" id="GO:0006109">
    <property type="term" value="P:regulation of carbohydrate metabolic process"/>
    <property type="evidence" value="ECO:0007669"/>
    <property type="project" value="UniProtKB-UniRule"/>
</dbReference>
<dbReference type="GO" id="GO:0004674">
    <property type="term" value="F:protein serine/threonine kinase activity"/>
    <property type="evidence" value="ECO:0007669"/>
    <property type="project" value="UniProtKB-KW"/>
</dbReference>
<feature type="region of interest" description="Important for the catalytic mechanism of both phosphorylation and dephosphorylation" evidence="14">
    <location>
        <begin position="204"/>
        <end position="213"/>
    </location>
</feature>
<evidence type="ECO:0000256" key="9">
    <source>
        <dbReference type="ARBA" id="ARBA00022840"/>
    </source>
</evidence>
<dbReference type="GO" id="GO:0004712">
    <property type="term" value="F:protein serine/threonine/tyrosine kinase activity"/>
    <property type="evidence" value="ECO:0007669"/>
    <property type="project" value="UniProtKB-UniRule"/>
</dbReference>
<keyword evidence="7 14" id="KW-0547">Nucleotide-binding</keyword>
<feature type="active site" description="Proton acceptor; for phosphorylation activity. Proton donor; for dephosphorylation activity" evidence="14">
    <location>
        <position position="180"/>
    </location>
</feature>
<dbReference type="GO" id="GO:0005524">
    <property type="term" value="F:ATP binding"/>
    <property type="evidence" value="ECO:0007669"/>
    <property type="project" value="UniProtKB-UniRule"/>
</dbReference>
<comment type="cofactor">
    <cofactor evidence="2 14">
        <name>Mg(2+)</name>
        <dbReference type="ChEBI" id="CHEBI:18420"/>
    </cofactor>
</comment>
<feature type="domain" description="HPr kinase/phosphorylase C-terminal" evidence="16">
    <location>
        <begin position="133"/>
        <end position="301"/>
    </location>
</feature>
<comment type="catalytic activity">
    <reaction evidence="13 14">
        <text>[HPr protein]-O-phospho-L-serine + phosphate + H(+) = [HPr protein]-L-serine + diphosphate</text>
        <dbReference type="Rhea" id="RHEA:46604"/>
        <dbReference type="Rhea" id="RHEA-COMP:11602"/>
        <dbReference type="Rhea" id="RHEA-COMP:11603"/>
        <dbReference type="ChEBI" id="CHEBI:15378"/>
        <dbReference type="ChEBI" id="CHEBI:29999"/>
        <dbReference type="ChEBI" id="CHEBI:33019"/>
        <dbReference type="ChEBI" id="CHEBI:43474"/>
        <dbReference type="ChEBI" id="CHEBI:83421"/>
    </reaction>
</comment>
<gene>
    <name evidence="14 17" type="primary">hprK</name>
    <name evidence="17" type="ORF">H8S09_11440</name>
</gene>
<evidence type="ECO:0000256" key="13">
    <source>
        <dbReference type="ARBA" id="ARBA00047657"/>
    </source>
</evidence>
<dbReference type="Proteomes" id="UP000615234">
    <property type="component" value="Unassembled WGS sequence"/>
</dbReference>
<dbReference type="InterPro" id="IPR011104">
    <property type="entry name" value="Hpr_kin/Pase_C"/>
</dbReference>
<keyword evidence="6 14" id="KW-0479">Metal-binding</keyword>
<dbReference type="EMBL" id="JACOOX010000006">
    <property type="protein sequence ID" value="MBC5663476.1"/>
    <property type="molecule type" value="Genomic_DNA"/>
</dbReference>
<keyword evidence="9 14" id="KW-0067">ATP-binding</keyword>
<dbReference type="GO" id="GO:0000155">
    <property type="term" value="F:phosphorelay sensor kinase activity"/>
    <property type="evidence" value="ECO:0007669"/>
    <property type="project" value="InterPro"/>
</dbReference>
<evidence type="ECO:0000256" key="4">
    <source>
        <dbReference type="ARBA" id="ARBA00022527"/>
    </source>
</evidence>
<dbReference type="InterPro" id="IPR028979">
    <property type="entry name" value="Ser_kin/Pase_Hpr-like_N_sf"/>
</dbReference>
<dbReference type="Gene3D" id="3.40.50.300">
    <property type="entry name" value="P-loop containing nucleotide triphosphate hydrolases"/>
    <property type="match status" value="1"/>
</dbReference>
<evidence type="ECO:0000259" key="15">
    <source>
        <dbReference type="Pfam" id="PF02603"/>
    </source>
</evidence>
<evidence type="ECO:0000256" key="7">
    <source>
        <dbReference type="ARBA" id="ARBA00022741"/>
    </source>
</evidence>
<dbReference type="AlphaFoldDB" id="A0A8I0DVQ0"/>
<dbReference type="InterPro" id="IPR003755">
    <property type="entry name" value="HPr(Ser)_kin/Pase"/>
</dbReference>
<feature type="binding site" evidence="14">
    <location>
        <position position="205"/>
    </location>
    <ligand>
        <name>Mg(2+)</name>
        <dbReference type="ChEBI" id="CHEBI:18420"/>
    </ligand>
</feature>
<organism evidence="17 18">
    <name type="scientific">Coprococcus hominis</name>
    <name type="common">ex Liu et al. 2022</name>
    <dbReference type="NCBI Taxonomy" id="2763039"/>
    <lineage>
        <taxon>Bacteria</taxon>
        <taxon>Bacillati</taxon>
        <taxon>Bacillota</taxon>
        <taxon>Clostridia</taxon>
        <taxon>Lachnospirales</taxon>
        <taxon>Lachnospiraceae</taxon>
        <taxon>Coprococcus</taxon>
    </lineage>
</organism>
<name>A0A8I0DVQ0_9FIRM</name>
<dbReference type="InterPro" id="IPR027417">
    <property type="entry name" value="P-loop_NTPase"/>
</dbReference>
<feature type="active site" evidence="14">
    <location>
        <position position="141"/>
    </location>
</feature>
<dbReference type="CDD" id="cd01918">
    <property type="entry name" value="HprK_C"/>
    <property type="match status" value="1"/>
</dbReference>